<dbReference type="Proteomes" id="UP001370490">
    <property type="component" value="Unassembled WGS sequence"/>
</dbReference>
<evidence type="ECO:0000313" key="2">
    <source>
        <dbReference type="Proteomes" id="UP001370490"/>
    </source>
</evidence>
<name>A0AAN8YVH4_9MAGN</name>
<proteinExistence type="predicted"/>
<keyword evidence="2" id="KW-1185">Reference proteome</keyword>
<comment type="caution">
    <text evidence="1">The sequence shown here is derived from an EMBL/GenBank/DDBJ whole genome shotgun (WGS) entry which is preliminary data.</text>
</comment>
<dbReference type="AlphaFoldDB" id="A0AAN8YVH4"/>
<protein>
    <submittedName>
        <fullName evidence="1">Uncharacterized protein</fullName>
    </submittedName>
</protein>
<reference evidence="1 2" key="1">
    <citation type="submission" date="2023-12" db="EMBL/GenBank/DDBJ databases">
        <title>A high-quality genome assembly for Dillenia turbinata (Dilleniales).</title>
        <authorList>
            <person name="Chanderbali A."/>
        </authorList>
    </citation>
    <scope>NUCLEOTIDE SEQUENCE [LARGE SCALE GENOMIC DNA]</scope>
    <source>
        <strain evidence="1">LSX21</strain>
        <tissue evidence="1">Leaf</tissue>
    </source>
</reference>
<organism evidence="1 2">
    <name type="scientific">Dillenia turbinata</name>
    <dbReference type="NCBI Taxonomy" id="194707"/>
    <lineage>
        <taxon>Eukaryota</taxon>
        <taxon>Viridiplantae</taxon>
        <taxon>Streptophyta</taxon>
        <taxon>Embryophyta</taxon>
        <taxon>Tracheophyta</taxon>
        <taxon>Spermatophyta</taxon>
        <taxon>Magnoliopsida</taxon>
        <taxon>eudicotyledons</taxon>
        <taxon>Gunneridae</taxon>
        <taxon>Pentapetalae</taxon>
        <taxon>Dilleniales</taxon>
        <taxon>Dilleniaceae</taxon>
        <taxon>Dillenia</taxon>
    </lineage>
</organism>
<gene>
    <name evidence="1" type="ORF">RJ641_019510</name>
</gene>
<sequence>MEAAANAAAVSPATSDAAFGASTVFPVRKTGEKRKKGKKKKGDHLIAALYQGPQSNIEANNGLGICKWGKSQKVSINKTTYGLQ</sequence>
<dbReference type="EMBL" id="JBAMMX010000024">
    <property type="protein sequence ID" value="KAK6916649.1"/>
    <property type="molecule type" value="Genomic_DNA"/>
</dbReference>
<accession>A0AAN8YVH4</accession>
<evidence type="ECO:0000313" key="1">
    <source>
        <dbReference type="EMBL" id="KAK6916649.1"/>
    </source>
</evidence>